<evidence type="ECO:0000313" key="9">
    <source>
        <dbReference type="Proteomes" id="UP000184330"/>
    </source>
</evidence>
<dbReference type="PANTHER" id="PTHR33048">
    <property type="entry name" value="PTH11-LIKE INTEGRAL MEMBRANE PROTEIN (AFU_ORTHOLOGUE AFUA_5G11245)"/>
    <property type="match status" value="1"/>
</dbReference>
<dbReference type="Proteomes" id="UP000184330">
    <property type="component" value="Unassembled WGS sequence"/>
</dbReference>
<keyword evidence="4 6" id="KW-0472">Membrane</keyword>
<dbReference type="AlphaFoldDB" id="A0A1L7WQ28"/>
<dbReference type="PANTHER" id="PTHR33048:SF47">
    <property type="entry name" value="INTEGRAL MEMBRANE PROTEIN-RELATED"/>
    <property type="match status" value="1"/>
</dbReference>
<evidence type="ECO:0000256" key="2">
    <source>
        <dbReference type="ARBA" id="ARBA00022692"/>
    </source>
</evidence>
<comment type="subcellular location">
    <subcellularLocation>
        <location evidence="1">Membrane</location>
        <topology evidence="1">Multi-pass membrane protein</topology>
    </subcellularLocation>
</comment>
<dbReference type="InterPro" id="IPR052337">
    <property type="entry name" value="SAT4-like"/>
</dbReference>
<feature type="transmembrane region" description="Helical" evidence="6">
    <location>
        <begin position="109"/>
        <end position="126"/>
    </location>
</feature>
<evidence type="ECO:0000256" key="3">
    <source>
        <dbReference type="ARBA" id="ARBA00022989"/>
    </source>
</evidence>
<evidence type="ECO:0000313" key="8">
    <source>
        <dbReference type="EMBL" id="CZR54873.1"/>
    </source>
</evidence>
<evidence type="ECO:0000259" key="7">
    <source>
        <dbReference type="Pfam" id="PF20684"/>
    </source>
</evidence>
<feature type="transmembrane region" description="Helical" evidence="6">
    <location>
        <begin position="138"/>
        <end position="161"/>
    </location>
</feature>
<comment type="similarity">
    <text evidence="5">Belongs to the SAT4 family.</text>
</comment>
<dbReference type="OrthoDB" id="10017208at2759"/>
<feature type="transmembrane region" description="Helical" evidence="6">
    <location>
        <begin position="181"/>
        <end position="207"/>
    </location>
</feature>
<dbReference type="GO" id="GO:0016020">
    <property type="term" value="C:membrane"/>
    <property type="evidence" value="ECO:0007669"/>
    <property type="project" value="UniProtKB-SubCell"/>
</dbReference>
<reference evidence="8 9" key="1">
    <citation type="submission" date="2016-03" db="EMBL/GenBank/DDBJ databases">
        <authorList>
            <person name="Ploux O."/>
        </authorList>
    </citation>
    <scope>NUCLEOTIDE SEQUENCE [LARGE SCALE GENOMIC DNA]</scope>
    <source>
        <strain evidence="8 9">UAMH 11012</strain>
    </source>
</reference>
<keyword evidence="3 6" id="KW-1133">Transmembrane helix</keyword>
<gene>
    <name evidence="8" type="ORF">PAC_04757</name>
</gene>
<dbReference type="EMBL" id="FJOG01000005">
    <property type="protein sequence ID" value="CZR54873.1"/>
    <property type="molecule type" value="Genomic_DNA"/>
</dbReference>
<organism evidence="8 9">
    <name type="scientific">Phialocephala subalpina</name>
    <dbReference type="NCBI Taxonomy" id="576137"/>
    <lineage>
        <taxon>Eukaryota</taxon>
        <taxon>Fungi</taxon>
        <taxon>Dikarya</taxon>
        <taxon>Ascomycota</taxon>
        <taxon>Pezizomycotina</taxon>
        <taxon>Leotiomycetes</taxon>
        <taxon>Helotiales</taxon>
        <taxon>Mollisiaceae</taxon>
        <taxon>Phialocephala</taxon>
        <taxon>Phialocephala fortinii species complex</taxon>
    </lineage>
</organism>
<evidence type="ECO:0000256" key="1">
    <source>
        <dbReference type="ARBA" id="ARBA00004141"/>
    </source>
</evidence>
<dbReference type="Pfam" id="PF20684">
    <property type="entry name" value="Fung_rhodopsin"/>
    <property type="match status" value="1"/>
</dbReference>
<protein>
    <recommendedName>
        <fullName evidence="7">Rhodopsin domain-containing protein</fullName>
    </recommendedName>
</protein>
<keyword evidence="9" id="KW-1185">Reference proteome</keyword>
<feature type="transmembrane region" description="Helical" evidence="6">
    <location>
        <begin position="42"/>
        <end position="61"/>
    </location>
</feature>
<sequence>MVENKQLTIVSVNLLVGILAGLAVILRVLARRIRSLPLKSDDMTIIAALVSIMKLLLVIRFDFDIQQPFAWSICTCNIVASTYGLGRHVETLSSADIIREAQTFFASQLLWAVSVPIIKISILLLYTRIFGVMTYFRYTAYVLGVFSVLWGIMVVFVVSLTCRPLKYTWDKSGKGSCIDATLFYIIGSGLNVITDFIILVLPLRAVWYLQSSIQQKLQLTGIFLLGSLTCAVGLARWCSLFQIHGIDYTWYLTVPTIWSAAEGCLGIVAACLPTLRPLFQKVRTPENSQLNQSSSNQGKQSTGSRIFRRSFSSNQNFIQLHDFPVRGMASDTTSPIQALPHNSTFYLIDSDNEVNRDNI</sequence>
<keyword evidence="2 6" id="KW-0812">Transmembrane</keyword>
<accession>A0A1L7WQ28</accession>
<evidence type="ECO:0000256" key="5">
    <source>
        <dbReference type="ARBA" id="ARBA00038359"/>
    </source>
</evidence>
<evidence type="ECO:0000256" key="6">
    <source>
        <dbReference type="SAM" id="Phobius"/>
    </source>
</evidence>
<proteinExistence type="inferred from homology"/>
<dbReference type="InterPro" id="IPR049326">
    <property type="entry name" value="Rhodopsin_dom_fungi"/>
</dbReference>
<feature type="domain" description="Rhodopsin" evidence="7">
    <location>
        <begin position="26"/>
        <end position="281"/>
    </location>
</feature>
<name>A0A1L7WQ28_9HELO</name>
<feature type="transmembrane region" description="Helical" evidence="6">
    <location>
        <begin position="219"/>
        <end position="237"/>
    </location>
</feature>
<evidence type="ECO:0000256" key="4">
    <source>
        <dbReference type="ARBA" id="ARBA00023136"/>
    </source>
</evidence>
<feature type="transmembrane region" description="Helical" evidence="6">
    <location>
        <begin position="257"/>
        <end position="275"/>
    </location>
</feature>
<feature type="transmembrane region" description="Helical" evidence="6">
    <location>
        <begin position="6"/>
        <end position="30"/>
    </location>
</feature>